<keyword evidence="6" id="KW-1185">Reference proteome</keyword>
<reference key="1">
    <citation type="journal article" date="2011" name="Mol. Biol. Evol.">
        <title>Unity in variety -- the pan-genome of the Chlamydiae.</title>
        <authorList>
            <person name="Collingro A."/>
            <person name="Tischler P."/>
            <person name="Weinmaier T."/>
            <person name="Penz T."/>
            <person name="Heinz E."/>
            <person name="Brunham R.C."/>
            <person name="Read T.D."/>
            <person name="Bavoil P.M."/>
            <person name="Sachse K."/>
            <person name="Kahane S."/>
            <person name="Friedman M.G."/>
            <person name="Rattei T."/>
            <person name="Myers G.S.A."/>
            <person name="Horn M."/>
        </authorList>
    </citation>
    <scope>NUCLEOTIDE SEQUENCE</scope>
    <source>
        <strain>UV7</strain>
    </source>
</reference>
<evidence type="ECO:0000256" key="3">
    <source>
        <dbReference type="ARBA" id="ARBA00022801"/>
    </source>
</evidence>
<dbReference type="GO" id="GO:0008745">
    <property type="term" value="F:N-acetylmuramoyl-L-alanine amidase activity"/>
    <property type="evidence" value="ECO:0007669"/>
    <property type="project" value="UniProtKB-EC"/>
</dbReference>
<dbReference type="InterPro" id="IPR002508">
    <property type="entry name" value="MurNAc-LAA_cat"/>
</dbReference>
<dbReference type="Pfam" id="PF01520">
    <property type="entry name" value="Amidase_3"/>
    <property type="match status" value="1"/>
</dbReference>
<dbReference type="RefSeq" id="WP_013925289.1">
    <property type="nucleotide sequence ID" value="NC_015702.1"/>
</dbReference>
<reference evidence="5 6" key="2">
    <citation type="journal article" date="2011" name="Mol. Biol. Evol.">
        <title>Unity in variety--the pan-genome of the Chlamydiae.</title>
        <authorList>
            <person name="Collingro A."/>
            <person name="Tischler P."/>
            <person name="Weinmaier T."/>
            <person name="Penz T."/>
            <person name="Heinz E."/>
            <person name="Brunham R.C."/>
            <person name="Read T.D."/>
            <person name="Bavoil P.M."/>
            <person name="Sachse K."/>
            <person name="Kahane S."/>
            <person name="Friedman M.G."/>
            <person name="Rattei T."/>
            <person name="Myers G.S."/>
            <person name="Horn M."/>
        </authorList>
    </citation>
    <scope>NUCLEOTIDE SEQUENCE [LARGE SCALE GENOMIC DNA]</scope>
    <source>
        <strain evidence="6">UV7</strain>
    </source>
</reference>
<dbReference type="OrthoDB" id="9806267at2"/>
<evidence type="ECO:0000313" key="5">
    <source>
        <dbReference type="EMBL" id="CCB86922.1"/>
    </source>
</evidence>
<dbReference type="SMART" id="SM00646">
    <property type="entry name" value="Ami_3"/>
    <property type="match status" value="1"/>
</dbReference>
<accession>F8L103</accession>
<dbReference type="eggNOG" id="COG0860">
    <property type="taxonomic scope" value="Bacteria"/>
</dbReference>
<gene>
    <name evidence="5" type="primary">yqiI</name>
    <name evidence="5" type="ordered locus">PUV_19720</name>
</gene>
<feature type="domain" description="MurNAc-LAA" evidence="4">
    <location>
        <begin position="117"/>
        <end position="233"/>
    </location>
</feature>
<protein>
    <recommendedName>
        <fullName evidence="2">N-acetylmuramoyl-L-alanine amidase</fullName>
        <ecNumber evidence="2">3.5.1.28</ecNumber>
    </recommendedName>
</protein>
<evidence type="ECO:0000313" key="6">
    <source>
        <dbReference type="Proteomes" id="UP000000495"/>
    </source>
</evidence>
<dbReference type="AlphaFoldDB" id="F8L103"/>
<keyword evidence="3" id="KW-0378">Hydrolase</keyword>
<dbReference type="STRING" id="765952.PUV_19720"/>
<comment type="catalytic activity">
    <reaction evidence="1">
        <text>Hydrolyzes the link between N-acetylmuramoyl residues and L-amino acid residues in certain cell-wall glycopeptides.</text>
        <dbReference type="EC" id="3.5.1.28"/>
    </reaction>
</comment>
<dbReference type="Proteomes" id="UP000000495">
    <property type="component" value="Chromosome"/>
</dbReference>
<evidence type="ECO:0000256" key="1">
    <source>
        <dbReference type="ARBA" id="ARBA00001561"/>
    </source>
</evidence>
<dbReference type="HOGENOM" id="CLU_014322_7_1_0"/>
<dbReference type="PANTHER" id="PTHR30404:SF0">
    <property type="entry name" value="N-ACETYLMURAMOYL-L-ALANINE AMIDASE AMIC"/>
    <property type="match status" value="1"/>
</dbReference>
<organism evidence="5 6">
    <name type="scientific">Parachlamydia acanthamoebae (strain UV7)</name>
    <dbReference type="NCBI Taxonomy" id="765952"/>
    <lineage>
        <taxon>Bacteria</taxon>
        <taxon>Pseudomonadati</taxon>
        <taxon>Chlamydiota</taxon>
        <taxon>Chlamydiia</taxon>
        <taxon>Parachlamydiales</taxon>
        <taxon>Parachlamydiaceae</taxon>
        <taxon>Parachlamydia</taxon>
    </lineage>
</organism>
<sequence length="241" mass="26999">MKAFFSRIPYVFFGLLFVFQLTSCSHRTPRIEEQPVIIEEPSLIAYSPIIKRQHAKKLIIIDAGHGGDDAGAESTNYTEKHLNLTTARLVRTYLKQLGYSTAMTRNADFFVPLDKRASFANSKNPDLFVSLHYNSAPSKKAEGIEIYYYQSDKDTQRTAQSKVLASTVLDQVIQNTSAKSRGVRTGNFAVIRETNMPAILVEGGFLTNEKEIKNIKDPIYLKKLAWGVAQGIDQFLSKKAG</sequence>
<name>F8L103_PARAV</name>
<dbReference type="KEGG" id="puv:PUV_19720"/>
<dbReference type="SUPFAM" id="SSF53187">
    <property type="entry name" value="Zn-dependent exopeptidases"/>
    <property type="match status" value="1"/>
</dbReference>
<evidence type="ECO:0000259" key="4">
    <source>
        <dbReference type="SMART" id="SM00646"/>
    </source>
</evidence>
<evidence type="ECO:0000256" key="2">
    <source>
        <dbReference type="ARBA" id="ARBA00011901"/>
    </source>
</evidence>
<dbReference type="GO" id="GO:0030288">
    <property type="term" value="C:outer membrane-bounded periplasmic space"/>
    <property type="evidence" value="ECO:0007669"/>
    <property type="project" value="TreeGrafter"/>
</dbReference>
<dbReference type="PANTHER" id="PTHR30404">
    <property type="entry name" value="N-ACETYLMURAMOYL-L-ALANINE AMIDASE"/>
    <property type="match status" value="1"/>
</dbReference>
<proteinExistence type="predicted"/>
<dbReference type="EC" id="3.5.1.28" evidence="2"/>
<dbReference type="GO" id="GO:0009253">
    <property type="term" value="P:peptidoglycan catabolic process"/>
    <property type="evidence" value="ECO:0007669"/>
    <property type="project" value="InterPro"/>
</dbReference>
<dbReference type="CDD" id="cd02696">
    <property type="entry name" value="MurNAc-LAA"/>
    <property type="match status" value="1"/>
</dbReference>
<dbReference type="InterPro" id="IPR050695">
    <property type="entry name" value="N-acetylmuramoyl_amidase_3"/>
</dbReference>
<dbReference type="EMBL" id="FR872580">
    <property type="protein sequence ID" value="CCB86922.1"/>
    <property type="molecule type" value="Genomic_DNA"/>
</dbReference>
<dbReference type="Gene3D" id="3.40.630.40">
    <property type="entry name" value="Zn-dependent exopeptidases"/>
    <property type="match status" value="1"/>
</dbReference>